<keyword evidence="8" id="KW-0807">Transducer</keyword>
<evidence type="ECO:0000256" key="8">
    <source>
        <dbReference type="PROSITE-ProRule" id="PRU00284"/>
    </source>
</evidence>
<evidence type="ECO:0000256" key="1">
    <source>
        <dbReference type="ARBA" id="ARBA00004651"/>
    </source>
</evidence>
<feature type="transmembrane region" description="Helical" evidence="10">
    <location>
        <begin position="307"/>
        <end position="330"/>
    </location>
</feature>
<dbReference type="PANTHER" id="PTHR43531">
    <property type="entry name" value="PROTEIN ICFG"/>
    <property type="match status" value="1"/>
</dbReference>
<dbReference type="AlphaFoldDB" id="A0A7X2NNG8"/>
<comment type="similarity">
    <text evidence="7">Belongs to the methyl-accepting chemotaxis (MCP) protein family.</text>
</comment>
<dbReference type="RefSeq" id="WP_154473404.1">
    <property type="nucleotide sequence ID" value="NZ_DBEWUL010000114.1"/>
</dbReference>
<dbReference type="CDD" id="cd06225">
    <property type="entry name" value="HAMP"/>
    <property type="match status" value="1"/>
</dbReference>
<proteinExistence type="inferred from homology"/>
<dbReference type="InterPro" id="IPR033479">
    <property type="entry name" value="dCache_1"/>
</dbReference>
<dbReference type="InterPro" id="IPR051310">
    <property type="entry name" value="MCP_chemotaxis"/>
</dbReference>
<dbReference type="CDD" id="cd12912">
    <property type="entry name" value="PDC2_MCP_like"/>
    <property type="match status" value="1"/>
</dbReference>
<dbReference type="PROSITE" id="PS50111">
    <property type="entry name" value="CHEMOTAXIS_TRANSDUC_2"/>
    <property type="match status" value="1"/>
</dbReference>
<dbReference type="PROSITE" id="PS50885">
    <property type="entry name" value="HAMP"/>
    <property type="match status" value="1"/>
</dbReference>
<keyword evidence="4 10" id="KW-0812">Transmembrane</keyword>
<evidence type="ECO:0000256" key="9">
    <source>
        <dbReference type="SAM" id="Coils"/>
    </source>
</evidence>
<dbReference type="SMART" id="SM00283">
    <property type="entry name" value="MA"/>
    <property type="match status" value="1"/>
</dbReference>
<dbReference type="Pfam" id="PF00672">
    <property type="entry name" value="HAMP"/>
    <property type="match status" value="1"/>
</dbReference>
<comment type="caution">
    <text evidence="13">The sequence shown here is derived from an EMBL/GenBank/DDBJ whole genome shotgun (WGS) entry which is preliminary data.</text>
</comment>
<protein>
    <submittedName>
        <fullName evidence="13">HAMP domain-containing protein</fullName>
    </submittedName>
</protein>
<keyword evidence="2" id="KW-1003">Cell membrane</keyword>
<dbReference type="Pfam" id="PF02743">
    <property type="entry name" value="dCache_1"/>
    <property type="match status" value="1"/>
</dbReference>
<evidence type="ECO:0000256" key="3">
    <source>
        <dbReference type="ARBA" id="ARBA00022500"/>
    </source>
</evidence>
<dbReference type="Proteomes" id="UP000429958">
    <property type="component" value="Unassembled WGS sequence"/>
</dbReference>
<evidence type="ECO:0000313" key="13">
    <source>
        <dbReference type="EMBL" id="MSS37968.1"/>
    </source>
</evidence>
<dbReference type="Gene3D" id="3.30.450.20">
    <property type="entry name" value="PAS domain"/>
    <property type="match status" value="1"/>
</dbReference>
<dbReference type="GO" id="GO:0007165">
    <property type="term" value="P:signal transduction"/>
    <property type="evidence" value="ECO:0007669"/>
    <property type="project" value="UniProtKB-KW"/>
</dbReference>
<keyword evidence="9" id="KW-0175">Coiled coil</keyword>
<evidence type="ECO:0000256" key="5">
    <source>
        <dbReference type="ARBA" id="ARBA00022989"/>
    </source>
</evidence>
<evidence type="ECO:0000256" key="7">
    <source>
        <dbReference type="ARBA" id="ARBA00029447"/>
    </source>
</evidence>
<evidence type="ECO:0000259" key="12">
    <source>
        <dbReference type="PROSITE" id="PS50885"/>
    </source>
</evidence>
<dbReference type="InterPro" id="IPR029151">
    <property type="entry name" value="Sensor-like_sf"/>
</dbReference>
<dbReference type="Gene3D" id="6.10.340.10">
    <property type="match status" value="1"/>
</dbReference>
<accession>A0A7X2NNG8</accession>
<feature type="domain" description="HAMP" evidence="12">
    <location>
        <begin position="331"/>
        <end position="383"/>
    </location>
</feature>
<evidence type="ECO:0000256" key="6">
    <source>
        <dbReference type="ARBA" id="ARBA00023136"/>
    </source>
</evidence>
<dbReference type="EMBL" id="VUMD01000016">
    <property type="protein sequence ID" value="MSS37968.1"/>
    <property type="molecule type" value="Genomic_DNA"/>
</dbReference>
<organism evidence="13 14">
    <name type="scientific">Clostridium porci</name>
    <dbReference type="NCBI Taxonomy" id="2605778"/>
    <lineage>
        <taxon>Bacteria</taxon>
        <taxon>Bacillati</taxon>
        <taxon>Bacillota</taxon>
        <taxon>Clostridia</taxon>
        <taxon>Eubacteriales</taxon>
        <taxon>Clostridiaceae</taxon>
        <taxon>Clostridium</taxon>
    </lineage>
</organism>
<dbReference type="SUPFAM" id="SSF58104">
    <property type="entry name" value="Methyl-accepting chemotaxis protein (MCP) signaling domain"/>
    <property type="match status" value="1"/>
</dbReference>
<feature type="domain" description="Methyl-accepting transducer" evidence="11">
    <location>
        <begin position="433"/>
        <end position="662"/>
    </location>
</feature>
<evidence type="ECO:0000256" key="2">
    <source>
        <dbReference type="ARBA" id="ARBA00022475"/>
    </source>
</evidence>
<dbReference type="InterPro" id="IPR003660">
    <property type="entry name" value="HAMP_dom"/>
</dbReference>
<dbReference type="SUPFAM" id="SSF103190">
    <property type="entry name" value="Sensory domain-like"/>
    <property type="match status" value="1"/>
</dbReference>
<feature type="transmembrane region" description="Helical" evidence="10">
    <location>
        <begin position="21"/>
        <end position="49"/>
    </location>
</feature>
<dbReference type="InterPro" id="IPR004089">
    <property type="entry name" value="MCPsignal_dom"/>
</dbReference>
<keyword evidence="14" id="KW-1185">Reference proteome</keyword>
<evidence type="ECO:0000313" key="14">
    <source>
        <dbReference type="Proteomes" id="UP000429958"/>
    </source>
</evidence>
<dbReference type="GO" id="GO:0005886">
    <property type="term" value="C:plasma membrane"/>
    <property type="evidence" value="ECO:0007669"/>
    <property type="project" value="UniProtKB-SubCell"/>
</dbReference>
<dbReference type="GO" id="GO:0004888">
    <property type="term" value="F:transmembrane signaling receptor activity"/>
    <property type="evidence" value="ECO:0007669"/>
    <property type="project" value="TreeGrafter"/>
</dbReference>
<reference evidence="13 14" key="1">
    <citation type="submission" date="2019-08" db="EMBL/GenBank/DDBJ databases">
        <title>In-depth cultivation of the pig gut microbiome towards novel bacterial diversity and tailored functional studies.</title>
        <authorList>
            <person name="Wylensek D."/>
            <person name="Hitch T.C.A."/>
            <person name="Clavel T."/>
        </authorList>
    </citation>
    <scope>NUCLEOTIDE SEQUENCE [LARGE SCALE GENOMIC DNA]</scope>
    <source>
        <strain evidence="13 14">WCA-389-WT-23D1</strain>
    </source>
</reference>
<evidence type="ECO:0000256" key="10">
    <source>
        <dbReference type="SAM" id="Phobius"/>
    </source>
</evidence>
<dbReference type="Gene3D" id="1.10.287.950">
    <property type="entry name" value="Methyl-accepting chemotaxis protein"/>
    <property type="match status" value="1"/>
</dbReference>
<feature type="coiled-coil region" evidence="9">
    <location>
        <begin position="473"/>
        <end position="503"/>
    </location>
</feature>
<dbReference type="SMART" id="SM00304">
    <property type="entry name" value="HAMP"/>
    <property type="match status" value="1"/>
</dbReference>
<name>A0A7X2NNG8_9CLOT</name>
<dbReference type="Pfam" id="PF00015">
    <property type="entry name" value="MCPsignal"/>
    <property type="match status" value="1"/>
</dbReference>
<sequence length="680" mass="73606">MIRRWNVHGRRGIKTGKQGSISFKVSISLMAVLAPFLLLLIIISFLMAARSISGLNEKNLKAQTDYVASVVDGFFNSKITAVSILGNDARFHAYNLSIRPRLESYQQMDVLVNMLKDTLKFMEDESVQQVWITSSKLGKYVRATGEIVDANLEETGWYQTILSTKKTVVSDPYPDPVSGESIVSIVVPVMAPNEKLIYGYVGLDVNIDKLSETLDGVEVGETGFLELISNHGEYIYSAQEGLIGKNVNALDLSDDYKEKVRNSYKGIAEYSYGGVSYKSIFRESGTTGWLITANLPVSELNSTRNKLIATMAVLSAALMSAMVFVIVVTIRKMMKPLSDISGSMEKFAQGNLGIDISVKSDDEIGRLADSVRRTMQALREIIQDISHILKEISQGNLNLAVKGDYMGDFRSIREALDHIIQSLNDTLGQIDESAEQVAGGSHQVLSGAQSLSQGSVEQAGSVEELAETINEISQQITANAKNAEDANKKAEMVSDEASESNERMQAMLLAMGDIAESSRKIGNIIKTIEDIAFQTNILALNAAIEAARAGAAGKGFAVVAGEVRELASKSAEASKDTTVLIETSLKAVENGTHIADETAKSMQYVLEGVQEVAGIINGISAASSLQAESVNHVTQGIRQISAVVQTSSATAEESAAACQELSNQAQLMKDLIKKFRIQKN</sequence>
<dbReference type="PANTHER" id="PTHR43531:SF11">
    <property type="entry name" value="METHYL-ACCEPTING CHEMOTAXIS PROTEIN 3"/>
    <property type="match status" value="1"/>
</dbReference>
<dbReference type="GO" id="GO:0006935">
    <property type="term" value="P:chemotaxis"/>
    <property type="evidence" value="ECO:0007669"/>
    <property type="project" value="UniProtKB-KW"/>
</dbReference>
<evidence type="ECO:0000256" key="4">
    <source>
        <dbReference type="ARBA" id="ARBA00022692"/>
    </source>
</evidence>
<keyword evidence="5 10" id="KW-1133">Transmembrane helix</keyword>
<keyword evidence="3" id="KW-0145">Chemotaxis</keyword>
<gene>
    <name evidence="13" type="ORF">FYJ39_15740</name>
</gene>
<comment type="subcellular location">
    <subcellularLocation>
        <location evidence="1">Cell membrane</location>
        <topology evidence="1">Multi-pass membrane protein</topology>
    </subcellularLocation>
</comment>
<evidence type="ECO:0000259" key="11">
    <source>
        <dbReference type="PROSITE" id="PS50111"/>
    </source>
</evidence>
<keyword evidence="6 10" id="KW-0472">Membrane</keyword>
<dbReference type="CDD" id="cd18773">
    <property type="entry name" value="PDC1_HK_sensor"/>
    <property type="match status" value="1"/>
</dbReference>